<dbReference type="GO" id="GO:0005829">
    <property type="term" value="C:cytosol"/>
    <property type="evidence" value="ECO:0007669"/>
    <property type="project" value="TreeGrafter"/>
</dbReference>
<dbReference type="PANTHER" id="PTHR11803:SF39">
    <property type="entry name" value="2-IMINOBUTANOATE_2-IMINOPROPANOATE DEAMINASE"/>
    <property type="match status" value="1"/>
</dbReference>
<dbReference type="Gene3D" id="3.30.1330.40">
    <property type="entry name" value="RutC-like"/>
    <property type="match status" value="1"/>
</dbReference>
<dbReference type="InterPro" id="IPR006175">
    <property type="entry name" value="YjgF/YER057c/UK114"/>
</dbReference>
<name>A0A9W9FZH1_9EURO</name>
<protein>
    <submittedName>
        <fullName evidence="1">YjgF/Yer057p/UK114 family</fullName>
    </submittedName>
</protein>
<reference evidence="1" key="1">
    <citation type="submission" date="2022-11" db="EMBL/GenBank/DDBJ databases">
        <authorList>
            <person name="Petersen C."/>
        </authorList>
    </citation>
    <scope>NUCLEOTIDE SEQUENCE</scope>
    <source>
        <strain evidence="1">IBT 30069</strain>
    </source>
</reference>
<evidence type="ECO:0000313" key="1">
    <source>
        <dbReference type="EMBL" id="KAJ5109287.1"/>
    </source>
</evidence>
<dbReference type="Pfam" id="PF01042">
    <property type="entry name" value="Ribonuc_L-PSP"/>
    <property type="match status" value="1"/>
</dbReference>
<keyword evidence="2" id="KW-1185">Reference proteome</keyword>
<dbReference type="GO" id="GO:0005739">
    <property type="term" value="C:mitochondrion"/>
    <property type="evidence" value="ECO:0007669"/>
    <property type="project" value="TreeGrafter"/>
</dbReference>
<dbReference type="GO" id="GO:0019239">
    <property type="term" value="F:deaminase activity"/>
    <property type="evidence" value="ECO:0007669"/>
    <property type="project" value="TreeGrafter"/>
</dbReference>
<reference evidence="1" key="2">
    <citation type="journal article" date="2023" name="IMA Fungus">
        <title>Comparative genomic study of the Penicillium genus elucidates a diverse pangenome and 15 lateral gene transfer events.</title>
        <authorList>
            <person name="Petersen C."/>
            <person name="Sorensen T."/>
            <person name="Nielsen M.R."/>
            <person name="Sondergaard T.E."/>
            <person name="Sorensen J.L."/>
            <person name="Fitzpatrick D.A."/>
            <person name="Frisvad J.C."/>
            <person name="Nielsen K.L."/>
        </authorList>
    </citation>
    <scope>NUCLEOTIDE SEQUENCE</scope>
    <source>
        <strain evidence="1">IBT 30069</strain>
    </source>
</reference>
<gene>
    <name evidence="1" type="ORF">N7456_005962</name>
</gene>
<dbReference type="OrthoDB" id="309640at2759"/>
<sequence length="149" mass="16009">MSSKLVSHGIRFCNHAGEAGQGVADLFGLSNAVIVPSSSDRVIVGGNIGLRSDGTVPSTLEEECDQAFKNIEASLQAAGLSNDALQMVYKVTSYQYQDAPEIFDTLNTVARRYFGATKPGWTAVVVKKLLHPDAHVEVEVEAFIPKSKL</sequence>
<dbReference type="PANTHER" id="PTHR11803">
    <property type="entry name" value="2-IMINOBUTANOATE/2-IMINOPROPANOATE DEAMINASE RIDA"/>
    <property type="match status" value="1"/>
</dbReference>
<evidence type="ECO:0000313" key="2">
    <source>
        <dbReference type="Proteomes" id="UP001149165"/>
    </source>
</evidence>
<accession>A0A9W9FZH1</accession>
<dbReference type="SUPFAM" id="SSF55298">
    <property type="entry name" value="YjgF-like"/>
    <property type="match status" value="1"/>
</dbReference>
<dbReference type="AlphaFoldDB" id="A0A9W9FZH1"/>
<organism evidence="1 2">
    <name type="scientific">Penicillium angulare</name>
    <dbReference type="NCBI Taxonomy" id="116970"/>
    <lineage>
        <taxon>Eukaryota</taxon>
        <taxon>Fungi</taxon>
        <taxon>Dikarya</taxon>
        <taxon>Ascomycota</taxon>
        <taxon>Pezizomycotina</taxon>
        <taxon>Eurotiomycetes</taxon>
        <taxon>Eurotiomycetidae</taxon>
        <taxon>Eurotiales</taxon>
        <taxon>Aspergillaceae</taxon>
        <taxon>Penicillium</taxon>
    </lineage>
</organism>
<proteinExistence type="predicted"/>
<dbReference type="Proteomes" id="UP001149165">
    <property type="component" value="Unassembled WGS sequence"/>
</dbReference>
<comment type="caution">
    <text evidence="1">The sequence shown here is derived from an EMBL/GenBank/DDBJ whole genome shotgun (WGS) entry which is preliminary data.</text>
</comment>
<dbReference type="EMBL" id="JAPQKH010000003">
    <property type="protein sequence ID" value="KAJ5109287.1"/>
    <property type="molecule type" value="Genomic_DNA"/>
</dbReference>
<dbReference type="InterPro" id="IPR035959">
    <property type="entry name" value="RutC-like_sf"/>
</dbReference>